<gene>
    <name evidence="1" type="ORF">CLIB1444_14S02498</name>
</gene>
<protein>
    <submittedName>
        <fullName evidence="1">Uncharacterized protein</fullName>
    </submittedName>
</protein>
<organism evidence="1 2">
    <name type="scientific">[Candida] jaroonii</name>
    <dbReference type="NCBI Taxonomy" id="467808"/>
    <lineage>
        <taxon>Eukaryota</taxon>
        <taxon>Fungi</taxon>
        <taxon>Dikarya</taxon>
        <taxon>Ascomycota</taxon>
        <taxon>Saccharomycotina</taxon>
        <taxon>Pichiomycetes</taxon>
        <taxon>Debaryomycetaceae</taxon>
        <taxon>Yamadazyma</taxon>
    </lineage>
</organism>
<dbReference type="EMBL" id="CALSDN010000014">
    <property type="protein sequence ID" value="CAH6723368.1"/>
    <property type="molecule type" value="Genomic_DNA"/>
</dbReference>
<evidence type="ECO:0000313" key="1">
    <source>
        <dbReference type="EMBL" id="CAH6723368.1"/>
    </source>
</evidence>
<comment type="caution">
    <text evidence="1">The sequence shown here is derived from an EMBL/GenBank/DDBJ whole genome shotgun (WGS) entry which is preliminary data.</text>
</comment>
<sequence>MSRIGKACNLCRSKKRRCTGGDPCRRCFLAKAECSYGQSTKKIKAEEDIQINIASGSTEELFKEIETVIPLNEPQDNSLSIPSNVKTVSPEIVAIVQKLDRSLLISNVTKFLKCGYISYDVEAMESKFGTDKEIKSEDITALVLIVLALGFLYKSDLNAEDFEVAMKLYHGCSSLISLFHENISLENVEVMALNSWFLRAINEQKSSMVISSMSIQIASMMGLHKLAADDDDDMLERKKKVWWTAYSINRFFSVRSGVPVYLCMKHITSPYPKHEELSPHHRIYNDKTYDLAMIAEDINKFYLNRESCSTSIVDKIMNMIQRLIKWKDTIPLYSPDALSRSLSSLNLNHSHLIQLTTIPVLLHLTIQRLSGYRVDISSLTSRMVSIISICQKSALLSINIFTHMSKDSIANFGVFDIEYLSTSSLIICMVTVLNMNSDTSDTLGDAISLLEHIKTFGSPHANENHSKLVEFLNETRTFVNKNKSVSSFSPSSIQTYSIPQEKYKDDLGDDSQLWEQIYHDVSLDMNSNWEEFINFL</sequence>
<evidence type="ECO:0000313" key="2">
    <source>
        <dbReference type="Proteomes" id="UP001152531"/>
    </source>
</evidence>
<keyword evidence="2" id="KW-1185">Reference proteome</keyword>
<name>A0ACA9YE70_9ASCO</name>
<proteinExistence type="predicted"/>
<dbReference type="Proteomes" id="UP001152531">
    <property type="component" value="Unassembled WGS sequence"/>
</dbReference>
<accession>A0ACA9YE70</accession>
<reference evidence="1" key="1">
    <citation type="submission" date="2022-06" db="EMBL/GenBank/DDBJ databases">
        <authorList>
            <person name="Legras J.-L."/>
            <person name="Devillers H."/>
            <person name="Grondin C."/>
        </authorList>
    </citation>
    <scope>NUCLEOTIDE SEQUENCE</scope>
    <source>
        <strain evidence="1">CLIB 1444</strain>
    </source>
</reference>